<accession>A0A8X6N631</accession>
<dbReference type="EMBL" id="BMAW01100674">
    <property type="protein sequence ID" value="GFS96208.1"/>
    <property type="molecule type" value="Genomic_DNA"/>
</dbReference>
<evidence type="ECO:0000256" key="1">
    <source>
        <dbReference type="SAM" id="MobiDB-lite"/>
    </source>
</evidence>
<evidence type="ECO:0000313" key="3">
    <source>
        <dbReference type="Proteomes" id="UP000887013"/>
    </source>
</evidence>
<dbReference type="AlphaFoldDB" id="A0A8X6N631"/>
<comment type="caution">
    <text evidence="2">The sequence shown here is derived from an EMBL/GenBank/DDBJ whole genome shotgun (WGS) entry which is preliminary data.</text>
</comment>
<gene>
    <name evidence="2" type="ORF">NPIL_59931</name>
</gene>
<name>A0A8X6N631_NEPPI</name>
<feature type="region of interest" description="Disordered" evidence="1">
    <location>
        <begin position="24"/>
        <end position="104"/>
    </location>
</feature>
<feature type="compositionally biased region" description="Basic and acidic residues" evidence="1">
    <location>
        <begin position="65"/>
        <end position="92"/>
    </location>
</feature>
<proteinExistence type="predicted"/>
<dbReference type="Proteomes" id="UP000887013">
    <property type="component" value="Unassembled WGS sequence"/>
</dbReference>
<sequence length="104" mass="11857">MSRNSDDNGTAVTKVRIGLHIILHTHRAKSTAKRDRKPPKFGRAGALRERRASHARRVLQTYPQHEIENRRSLGGPKHSENHDHRSPEKSYEVHLNARSKAADV</sequence>
<keyword evidence="3" id="KW-1185">Reference proteome</keyword>
<organism evidence="2 3">
    <name type="scientific">Nephila pilipes</name>
    <name type="common">Giant wood spider</name>
    <name type="synonym">Nephila maculata</name>
    <dbReference type="NCBI Taxonomy" id="299642"/>
    <lineage>
        <taxon>Eukaryota</taxon>
        <taxon>Metazoa</taxon>
        <taxon>Ecdysozoa</taxon>
        <taxon>Arthropoda</taxon>
        <taxon>Chelicerata</taxon>
        <taxon>Arachnida</taxon>
        <taxon>Araneae</taxon>
        <taxon>Araneomorphae</taxon>
        <taxon>Entelegynae</taxon>
        <taxon>Araneoidea</taxon>
        <taxon>Nephilidae</taxon>
        <taxon>Nephila</taxon>
    </lineage>
</organism>
<evidence type="ECO:0000313" key="2">
    <source>
        <dbReference type="EMBL" id="GFS96208.1"/>
    </source>
</evidence>
<protein>
    <submittedName>
        <fullName evidence="2">Uncharacterized protein</fullName>
    </submittedName>
</protein>
<reference evidence="2" key="1">
    <citation type="submission" date="2020-08" db="EMBL/GenBank/DDBJ databases">
        <title>Multicomponent nature underlies the extraordinary mechanical properties of spider dragline silk.</title>
        <authorList>
            <person name="Kono N."/>
            <person name="Nakamura H."/>
            <person name="Mori M."/>
            <person name="Yoshida Y."/>
            <person name="Ohtoshi R."/>
            <person name="Malay A.D."/>
            <person name="Moran D.A.P."/>
            <person name="Tomita M."/>
            <person name="Numata K."/>
            <person name="Arakawa K."/>
        </authorList>
    </citation>
    <scope>NUCLEOTIDE SEQUENCE</scope>
</reference>
<feature type="compositionally biased region" description="Basic residues" evidence="1">
    <location>
        <begin position="24"/>
        <end position="40"/>
    </location>
</feature>